<feature type="transmembrane region" description="Helical" evidence="1">
    <location>
        <begin position="50"/>
        <end position="70"/>
    </location>
</feature>
<dbReference type="EMBL" id="BNAV01000016">
    <property type="protein sequence ID" value="GHF83554.1"/>
    <property type="molecule type" value="Genomic_DNA"/>
</dbReference>
<keyword evidence="1" id="KW-0812">Transmembrane</keyword>
<feature type="transmembrane region" description="Helical" evidence="1">
    <location>
        <begin position="12"/>
        <end position="30"/>
    </location>
</feature>
<accession>A0A8H9IZP3</accession>
<dbReference type="RefSeq" id="WP_145936001.1">
    <property type="nucleotide sequence ID" value="NZ_BNAV01000016.1"/>
</dbReference>
<evidence type="ECO:0008006" key="4">
    <source>
        <dbReference type="Google" id="ProtNLM"/>
    </source>
</evidence>
<organism evidence="2 3">
    <name type="scientific">Amycolatopsis bartoniae</name>
    <dbReference type="NCBI Taxonomy" id="941986"/>
    <lineage>
        <taxon>Bacteria</taxon>
        <taxon>Bacillati</taxon>
        <taxon>Actinomycetota</taxon>
        <taxon>Actinomycetes</taxon>
        <taxon>Pseudonocardiales</taxon>
        <taxon>Pseudonocardiaceae</taxon>
        <taxon>Amycolatopsis</taxon>
    </lineage>
</organism>
<keyword evidence="1" id="KW-1133">Transmembrane helix</keyword>
<protein>
    <recommendedName>
        <fullName evidence="4">DUF3311 domain-containing protein</fullName>
    </recommendedName>
</protein>
<name>A0A8H9IZP3_9PSEU</name>
<gene>
    <name evidence="2" type="ORF">GCM10017566_67020</name>
</gene>
<reference evidence="2" key="1">
    <citation type="journal article" date="2014" name="Int. J. Syst. Evol. Microbiol.">
        <title>Complete genome sequence of Corynebacterium casei LMG S-19264T (=DSM 44701T), isolated from a smear-ripened cheese.</title>
        <authorList>
            <consortium name="US DOE Joint Genome Institute (JGI-PGF)"/>
            <person name="Walter F."/>
            <person name="Albersmeier A."/>
            <person name="Kalinowski J."/>
            <person name="Ruckert C."/>
        </authorList>
    </citation>
    <scope>NUCLEOTIDE SEQUENCE</scope>
    <source>
        <strain evidence="2">CGMCC 4.7679</strain>
    </source>
</reference>
<comment type="caution">
    <text evidence="2">The sequence shown here is derived from an EMBL/GenBank/DDBJ whole genome shotgun (WGS) entry which is preliminary data.</text>
</comment>
<keyword evidence="1" id="KW-0472">Membrane</keyword>
<dbReference type="Proteomes" id="UP000658656">
    <property type="component" value="Unassembled WGS sequence"/>
</dbReference>
<dbReference type="AlphaFoldDB" id="A0A8H9IZP3"/>
<proteinExistence type="predicted"/>
<dbReference type="OrthoDB" id="9980662at2"/>
<evidence type="ECO:0000313" key="2">
    <source>
        <dbReference type="EMBL" id="GHF83554.1"/>
    </source>
</evidence>
<evidence type="ECO:0000313" key="3">
    <source>
        <dbReference type="Proteomes" id="UP000658656"/>
    </source>
</evidence>
<evidence type="ECO:0000256" key="1">
    <source>
        <dbReference type="SAM" id="Phobius"/>
    </source>
</evidence>
<keyword evidence="3" id="KW-1185">Reference proteome</keyword>
<reference evidence="2" key="2">
    <citation type="submission" date="2020-09" db="EMBL/GenBank/DDBJ databases">
        <authorList>
            <person name="Sun Q."/>
            <person name="Zhou Y."/>
        </authorList>
    </citation>
    <scope>NUCLEOTIDE SEQUENCE</scope>
    <source>
        <strain evidence="2">CGMCC 4.7679</strain>
    </source>
</reference>
<sequence length="78" mass="8759">MERRKDEQRRPGTVLFGALFALVYAVALAPPVYITLSRQHGMLLSIPASVWYMLLVSAAAIAVTYGLWLLERRRGVLD</sequence>